<evidence type="ECO:0000256" key="7">
    <source>
        <dbReference type="PROSITE-ProRule" id="PRU00192"/>
    </source>
</evidence>
<dbReference type="InterPro" id="IPR001452">
    <property type="entry name" value="SH3_domain"/>
</dbReference>
<dbReference type="AlphaFoldDB" id="A0A7M5TR35"/>
<evidence type="ECO:0000256" key="1">
    <source>
        <dbReference type="ARBA" id="ARBA00004245"/>
    </source>
</evidence>
<evidence type="ECO:0008006" key="15">
    <source>
        <dbReference type="Google" id="ProtNLM"/>
    </source>
</evidence>
<dbReference type="SUPFAM" id="SSF50044">
    <property type="entry name" value="SH3-domain"/>
    <property type="match status" value="1"/>
</dbReference>
<evidence type="ECO:0000259" key="12">
    <source>
        <dbReference type="PROSITE" id="PS51741"/>
    </source>
</evidence>
<keyword evidence="3" id="KW-0963">Cytoplasm</keyword>
<dbReference type="Gene3D" id="1.20.1270.60">
    <property type="entry name" value="Arfaptin homology (AH) domain/BAR domain"/>
    <property type="match status" value="1"/>
</dbReference>
<name>A0A7M5TR35_9CNID</name>
<dbReference type="PROSITE" id="PS51741">
    <property type="entry name" value="F_BAR"/>
    <property type="match status" value="1"/>
</dbReference>
<feature type="coiled-coil region" evidence="9">
    <location>
        <begin position="166"/>
        <end position="218"/>
    </location>
</feature>
<dbReference type="FunFam" id="2.30.30.40:FF:000072">
    <property type="entry name" value="Unconventional Myosin IB"/>
    <property type="match status" value="1"/>
</dbReference>
<evidence type="ECO:0000256" key="5">
    <source>
        <dbReference type="ARBA" id="ARBA00023054"/>
    </source>
</evidence>
<evidence type="ECO:0000256" key="3">
    <source>
        <dbReference type="ARBA" id="ARBA00022490"/>
    </source>
</evidence>
<dbReference type="RefSeq" id="XP_066912923.1">
    <property type="nucleotide sequence ID" value="XM_067056822.1"/>
</dbReference>
<dbReference type="InterPro" id="IPR036028">
    <property type="entry name" value="SH3-like_dom_sf"/>
</dbReference>
<proteinExistence type="predicted"/>
<evidence type="ECO:0000256" key="2">
    <source>
        <dbReference type="ARBA" id="ARBA00022443"/>
    </source>
</evidence>
<dbReference type="InterPro" id="IPR001060">
    <property type="entry name" value="FCH_dom"/>
</dbReference>
<dbReference type="InterPro" id="IPR057870">
    <property type="entry name" value="HR1_TOCA"/>
</dbReference>
<evidence type="ECO:0000313" key="13">
    <source>
        <dbReference type="EnsemblMetazoa" id="CLYHEMP000579.2"/>
    </source>
</evidence>
<protein>
    <recommendedName>
        <fullName evidence="15">Nostrin</fullName>
    </recommendedName>
</protein>
<dbReference type="GO" id="GO:0005737">
    <property type="term" value="C:cytoplasm"/>
    <property type="evidence" value="ECO:0007669"/>
    <property type="project" value="TreeGrafter"/>
</dbReference>
<dbReference type="PRINTS" id="PR00452">
    <property type="entry name" value="SH3DOMAIN"/>
</dbReference>
<evidence type="ECO:0000313" key="14">
    <source>
        <dbReference type="Proteomes" id="UP000594262"/>
    </source>
</evidence>
<keyword evidence="14" id="KW-1185">Reference proteome</keyword>
<evidence type="ECO:0000256" key="10">
    <source>
        <dbReference type="SAM" id="MobiDB-lite"/>
    </source>
</evidence>
<evidence type="ECO:0000259" key="11">
    <source>
        <dbReference type="PROSITE" id="PS50002"/>
    </source>
</evidence>
<dbReference type="Pfam" id="PF14604">
    <property type="entry name" value="SH3_9"/>
    <property type="match status" value="1"/>
</dbReference>
<dbReference type="Gene3D" id="6.10.140.470">
    <property type="match status" value="1"/>
</dbReference>
<sequence>MTQLKDVIWNPSGFEDLKKYSSKNNDFLRDASAIFFERAKLEQVYAEGLQKLATKARKICGDAIGTLRKSWEEIASQTDAEANLHKTLSSDIIEEITKPLKSFAENQKEARKVAEHMVDKSAKQLTEKRSKEQQAKKQAFSKAKESETYTVQLETSRGKAISDKELTKLDSKCKKAEESVEKSDKDYITKLVDGERARLDLDSSIQTATDTLEQLEDERISYFRSTLTNFTNFFTSVMPKKDECYKTMDYNIQNINPGADIQVLVEQRGTPRQPCEQLLFASYEEDLSNPMDHGRRKSALERKREKLARIIQGERKAKTGLTRLNSVYQDTPSFSTKESQQDVGFKLEHSQAVIDMLDASIYRINVALAQLDSYNPPEHPLAPHITERKDKQGIVICYLRIPIGSFIPRDENEDESLYTAAMPADYNNSTYGRLSSGGDGDFDDEFDDIDPEFEEHVDSVNTTGGQGNNIQQVEEENWYSAIDQCQADYDYEATEKDELSIRIGDVINVTLRHDDGWWKGELNGKTGLFPESYVHQL</sequence>
<dbReference type="Gene3D" id="2.30.30.40">
    <property type="entry name" value="SH3 Domains"/>
    <property type="match status" value="1"/>
</dbReference>
<keyword evidence="6" id="KW-0206">Cytoskeleton</keyword>
<reference evidence="13" key="1">
    <citation type="submission" date="2021-01" db="UniProtKB">
        <authorList>
            <consortium name="EnsemblMetazoa"/>
        </authorList>
    </citation>
    <scope>IDENTIFICATION</scope>
</reference>
<dbReference type="SMART" id="SM00326">
    <property type="entry name" value="SH3"/>
    <property type="match status" value="1"/>
</dbReference>
<feature type="domain" description="SH3" evidence="11">
    <location>
        <begin position="480"/>
        <end position="537"/>
    </location>
</feature>
<evidence type="ECO:0000256" key="9">
    <source>
        <dbReference type="SAM" id="Coils"/>
    </source>
</evidence>
<dbReference type="SUPFAM" id="SSF103657">
    <property type="entry name" value="BAR/IMD domain-like"/>
    <property type="match status" value="1"/>
</dbReference>
<dbReference type="Proteomes" id="UP000594262">
    <property type="component" value="Unplaced"/>
</dbReference>
<comment type="subcellular location">
    <subcellularLocation>
        <location evidence="1">Cytoplasm</location>
        <location evidence="1">Cytoskeleton</location>
    </subcellularLocation>
</comment>
<keyword evidence="4" id="KW-0597">Phosphoprotein</keyword>
<dbReference type="Pfam" id="PF00611">
    <property type="entry name" value="FCH"/>
    <property type="match status" value="1"/>
</dbReference>
<dbReference type="Pfam" id="PF25610">
    <property type="entry name" value="HR1_TOCA"/>
    <property type="match status" value="1"/>
</dbReference>
<evidence type="ECO:0000256" key="6">
    <source>
        <dbReference type="ARBA" id="ARBA00023212"/>
    </source>
</evidence>
<dbReference type="InterPro" id="IPR031160">
    <property type="entry name" value="F_BAR_dom"/>
</dbReference>
<keyword evidence="5 8" id="KW-0175">Coiled coil</keyword>
<organism evidence="13 14">
    <name type="scientific">Clytia hemisphaerica</name>
    <dbReference type="NCBI Taxonomy" id="252671"/>
    <lineage>
        <taxon>Eukaryota</taxon>
        <taxon>Metazoa</taxon>
        <taxon>Cnidaria</taxon>
        <taxon>Hydrozoa</taxon>
        <taxon>Hydroidolina</taxon>
        <taxon>Leptothecata</taxon>
        <taxon>Obeliida</taxon>
        <taxon>Clytiidae</taxon>
        <taxon>Clytia</taxon>
    </lineage>
</organism>
<dbReference type="InterPro" id="IPR027267">
    <property type="entry name" value="AH/BAR_dom_sf"/>
</dbReference>
<dbReference type="PROSITE" id="PS50002">
    <property type="entry name" value="SH3"/>
    <property type="match status" value="1"/>
</dbReference>
<feature type="region of interest" description="Disordered" evidence="10">
    <location>
        <begin position="122"/>
        <end position="141"/>
    </location>
</feature>
<dbReference type="PANTHER" id="PTHR23065:SF7">
    <property type="entry name" value="NOSTRIN, ISOFORM H"/>
    <property type="match status" value="1"/>
</dbReference>
<dbReference type="PRINTS" id="PR00499">
    <property type="entry name" value="P67PHOX"/>
</dbReference>
<feature type="compositionally biased region" description="Basic and acidic residues" evidence="10">
    <location>
        <begin position="122"/>
        <end position="135"/>
    </location>
</feature>
<dbReference type="SMART" id="SM00055">
    <property type="entry name" value="FCH"/>
    <property type="match status" value="1"/>
</dbReference>
<dbReference type="GeneID" id="136800201"/>
<dbReference type="PANTHER" id="PTHR23065">
    <property type="entry name" value="PROLINE-SERINE-THREONINE PHOSPHATASE INTERACTING PROTEIN 1"/>
    <property type="match status" value="1"/>
</dbReference>
<feature type="domain" description="F-BAR" evidence="12">
    <location>
        <begin position="2"/>
        <end position="260"/>
    </location>
</feature>
<dbReference type="GO" id="GO:0043226">
    <property type="term" value="C:organelle"/>
    <property type="evidence" value="ECO:0007669"/>
    <property type="project" value="UniProtKB-ARBA"/>
</dbReference>
<evidence type="ECO:0000256" key="4">
    <source>
        <dbReference type="ARBA" id="ARBA00022553"/>
    </source>
</evidence>
<evidence type="ECO:0000256" key="8">
    <source>
        <dbReference type="PROSITE-ProRule" id="PRU01077"/>
    </source>
</evidence>
<dbReference type="OrthoDB" id="28357at2759"/>
<dbReference type="EnsemblMetazoa" id="CLYHEMT000579.2">
    <property type="protein sequence ID" value="CLYHEMP000579.2"/>
    <property type="gene ID" value="CLYHEMG000579"/>
</dbReference>
<dbReference type="GO" id="GO:0005886">
    <property type="term" value="C:plasma membrane"/>
    <property type="evidence" value="ECO:0007669"/>
    <property type="project" value="TreeGrafter"/>
</dbReference>
<accession>A0A7M5TR35</accession>
<keyword evidence="2 7" id="KW-0728">SH3 domain</keyword>